<dbReference type="Gene3D" id="3.30.460.10">
    <property type="entry name" value="Beta Polymerase, domain 2"/>
    <property type="match status" value="1"/>
</dbReference>
<dbReference type="SUPFAM" id="SSF81301">
    <property type="entry name" value="Nucleotidyltransferase"/>
    <property type="match status" value="1"/>
</dbReference>
<dbReference type="GO" id="GO:0051607">
    <property type="term" value="P:defense response to virus"/>
    <property type="evidence" value="ECO:0007669"/>
    <property type="project" value="UniProtKB-KW"/>
</dbReference>
<reference evidence="2 3" key="1">
    <citation type="submission" date="2019-04" db="EMBL/GenBank/DDBJ databases">
        <title>Pedobacter sp. AR-3-17 sp. nov., isolated from Arctic soil.</title>
        <authorList>
            <person name="Dahal R.H."/>
            <person name="Kim D.-U."/>
        </authorList>
    </citation>
    <scope>NUCLEOTIDE SEQUENCE [LARGE SCALE GENOMIC DNA]</scope>
    <source>
        <strain evidence="2 3">AR-3-17</strain>
    </source>
</reference>
<dbReference type="EMBL" id="SWBP01000002">
    <property type="protein sequence ID" value="TKB99145.1"/>
    <property type="molecule type" value="Genomic_DNA"/>
</dbReference>
<dbReference type="GO" id="GO:0016779">
    <property type="term" value="F:nucleotidyltransferase activity"/>
    <property type="evidence" value="ECO:0007669"/>
    <property type="project" value="InterPro"/>
</dbReference>
<dbReference type="InterPro" id="IPR043519">
    <property type="entry name" value="NT_sf"/>
</dbReference>
<keyword evidence="1" id="KW-0051">Antiviral defense</keyword>
<dbReference type="OrthoDB" id="1118920at2"/>
<name>A0A4U1C212_9SPHI</name>
<protein>
    <submittedName>
        <fullName evidence="2">Nucleotidyltransferase</fullName>
    </submittedName>
</protein>
<dbReference type="InterPro" id="IPR006116">
    <property type="entry name" value="NT_2-5OAS_ClassI-CCAase"/>
</dbReference>
<evidence type="ECO:0000313" key="3">
    <source>
        <dbReference type="Proteomes" id="UP000308181"/>
    </source>
</evidence>
<dbReference type="CDD" id="cd05400">
    <property type="entry name" value="NT_2-5OAS_ClassI-CCAase"/>
    <property type="match status" value="1"/>
</dbReference>
<dbReference type="AlphaFoldDB" id="A0A4U1C212"/>
<dbReference type="RefSeq" id="WP_136825956.1">
    <property type="nucleotide sequence ID" value="NZ_SWBP01000002.1"/>
</dbReference>
<evidence type="ECO:0000313" key="2">
    <source>
        <dbReference type="EMBL" id="TKB99145.1"/>
    </source>
</evidence>
<accession>A0A4U1C212</accession>
<sequence>MQDIFLNYELQREELLARIAENLQLDDTRKSRMEQAYKAISELIDLDQGFFRDMDIDVYPQGSVLTGTTVKPYLGSEFDLDIVLQINELYSKFTPAEIYQALLKKLENDGRYRDKIEKKNRCIRIKYADDFHMDILPGCIIVYGETTLKIPDRLLEDWATSDPKGFADWFLMRANATNSQPVLESYYKNLFVELKAEVQELPNDSYYLKKPLQRAVQLVKRYRDIFFAKDDTYCTSSIVITTLMGLNYQGENSIYETIDNAINRIRSLYTEAIGKGRKFTIQNPALTSEYFTDSWTDAHYDHFYRFIEDFHGKWIQLKSSFEQSGKAYVELFDEGIYKKSLQDQITVLSKFSESKITQANSLILTGIVHTSKTGQIQKNNGYDNKPHHNHGDH</sequence>
<dbReference type="Proteomes" id="UP000308181">
    <property type="component" value="Unassembled WGS sequence"/>
</dbReference>
<gene>
    <name evidence="2" type="ORF">FA046_08540</name>
</gene>
<keyword evidence="2" id="KW-0808">Transferase</keyword>
<organism evidence="2 3">
    <name type="scientific">Pedobacter cryophilus</name>
    <dbReference type="NCBI Taxonomy" id="2571271"/>
    <lineage>
        <taxon>Bacteria</taxon>
        <taxon>Pseudomonadati</taxon>
        <taxon>Bacteroidota</taxon>
        <taxon>Sphingobacteriia</taxon>
        <taxon>Sphingobacteriales</taxon>
        <taxon>Sphingobacteriaceae</taxon>
        <taxon>Pedobacter</taxon>
    </lineage>
</organism>
<proteinExistence type="predicted"/>
<evidence type="ECO:0000256" key="1">
    <source>
        <dbReference type="ARBA" id="ARBA00023118"/>
    </source>
</evidence>
<comment type="caution">
    <text evidence="2">The sequence shown here is derived from an EMBL/GenBank/DDBJ whole genome shotgun (WGS) entry which is preliminary data.</text>
</comment>
<dbReference type="Pfam" id="PF18144">
    <property type="entry name" value="SMODS"/>
    <property type="match status" value="1"/>
</dbReference>
<keyword evidence="3" id="KW-1185">Reference proteome</keyword>